<dbReference type="KEGG" id="dmm:dnm_053390"/>
<comment type="similarity">
    <text evidence="1">Belongs to the 4-hydroxybenzoyl-CoA thioesterase family.</text>
</comment>
<organism evidence="3 4">
    <name type="scientific">Desulfonema magnum</name>
    <dbReference type="NCBI Taxonomy" id="45655"/>
    <lineage>
        <taxon>Bacteria</taxon>
        <taxon>Pseudomonadati</taxon>
        <taxon>Thermodesulfobacteriota</taxon>
        <taxon>Desulfobacteria</taxon>
        <taxon>Desulfobacterales</taxon>
        <taxon>Desulfococcaceae</taxon>
        <taxon>Desulfonema</taxon>
    </lineage>
</organism>
<keyword evidence="4" id="KW-1185">Reference proteome</keyword>
<dbReference type="InterPro" id="IPR006684">
    <property type="entry name" value="YbgC/YbaW"/>
</dbReference>
<gene>
    <name evidence="3" type="ORF">dnm_053390</name>
</gene>
<reference evidence="3" key="1">
    <citation type="journal article" date="2021" name="Microb. Physiol.">
        <title>Proteogenomic Insights into the Physiology of Marine, Sulfate-Reducing, Filamentous Desulfonema limicola and Desulfonema magnum.</title>
        <authorList>
            <person name="Schnaars V."/>
            <person name="Wohlbrand L."/>
            <person name="Scheve S."/>
            <person name="Hinrichs C."/>
            <person name="Reinhardt R."/>
            <person name="Rabus R."/>
        </authorList>
    </citation>
    <scope>NUCLEOTIDE SEQUENCE</scope>
    <source>
        <strain evidence="3">4be13</strain>
    </source>
</reference>
<dbReference type="Pfam" id="PF13279">
    <property type="entry name" value="4HBT_2"/>
    <property type="match status" value="1"/>
</dbReference>
<evidence type="ECO:0000256" key="2">
    <source>
        <dbReference type="ARBA" id="ARBA00022801"/>
    </source>
</evidence>
<dbReference type="InterPro" id="IPR029069">
    <property type="entry name" value="HotDog_dom_sf"/>
</dbReference>
<dbReference type="Gene3D" id="3.10.129.10">
    <property type="entry name" value="Hotdog Thioesterase"/>
    <property type="match status" value="1"/>
</dbReference>
<dbReference type="RefSeq" id="WP_207677978.1">
    <property type="nucleotide sequence ID" value="NZ_CP061800.1"/>
</dbReference>
<dbReference type="EMBL" id="CP061800">
    <property type="protein sequence ID" value="QTA89289.1"/>
    <property type="molecule type" value="Genomic_DNA"/>
</dbReference>
<proteinExistence type="inferred from homology"/>
<evidence type="ECO:0000313" key="4">
    <source>
        <dbReference type="Proteomes" id="UP000663722"/>
    </source>
</evidence>
<dbReference type="Proteomes" id="UP000663722">
    <property type="component" value="Chromosome"/>
</dbReference>
<dbReference type="AlphaFoldDB" id="A0A975BQE2"/>
<evidence type="ECO:0000256" key="1">
    <source>
        <dbReference type="ARBA" id="ARBA00005953"/>
    </source>
</evidence>
<protein>
    <submittedName>
        <fullName evidence="3">4-Hydroxybenzoyl-CoA thioesterase</fullName>
    </submittedName>
</protein>
<dbReference type="InterPro" id="IPR050563">
    <property type="entry name" value="4-hydroxybenzoyl-CoA_TE"/>
</dbReference>
<evidence type="ECO:0000313" key="3">
    <source>
        <dbReference type="EMBL" id="QTA89289.1"/>
    </source>
</evidence>
<dbReference type="PANTHER" id="PTHR31793:SF27">
    <property type="entry name" value="NOVEL THIOESTERASE SUPERFAMILY DOMAIN AND SAPOSIN A-TYPE DOMAIN CONTAINING PROTEIN (0610012H03RIK)"/>
    <property type="match status" value="1"/>
</dbReference>
<dbReference type="SUPFAM" id="SSF54637">
    <property type="entry name" value="Thioesterase/thiol ester dehydrase-isomerase"/>
    <property type="match status" value="1"/>
</dbReference>
<dbReference type="NCBIfam" id="TIGR00051">
    <property type="entry name" value="YbgC/FadM family acyl-CoA thioesterase"/>
    <property type="match status" value="1"/>
</dbReference>
<dbReference type="GO" id="GO:0047617">
    <property type="term" value="F:fatty acyl-CoA hydrolase activity"/>
    <property type="evidence" value="ECO:0007669"/>
    <property type="project" value="TreeGrafter"/>
</dbReference>
<dbReference type="PIRSF" id="PIRSF003230">
    <property type="entry name" value="YbgC"/>
    <property type="match status" value="1"/>
</dbReference>
<sequence>MLTHRTTYRVIYGDTDNMGIAYNANYLRWFEIGRAEMFRSLGLPYKTIESKGIFLPISEMQCKFISPARYDDLIIIEASVDAKVRAGVKFDYQIFSEDGETLLATGYTKHACVDTHGRVVRPPAFLKDILREG</sequence>
<dbReference type="PANTHER" id="PTHR31793">
    <property type="entry name" value="4-HYDROXYBENZOYL-COA THIOESTERASE FAMILY MEMBER"/>
    <property type="match status" value="1"/>
</dbReference>
<dbReference type="CDD" id="cd00586">
    <property type="entry name" value="4HBT"/>
    <property type="match status" value="1"/>
</dbReference>
<accession>A0A975BQE2</accession>
<keyword evidence="2" id="KW-0378">Hydrolase</keyword>
<name>A0A975BQE2_9BACT</name>